<proteinExistence type="predicted"/>
<dbReference type="RefSeq" id="WP_250196121.1">
    <property type="nucleotide sequence ID" value="NZ_CP097635.1"/>
</dbReference>
<name>A0ABY4S3N0_AQUTE</name>
<organism evidence="1 2">
    <name type="scientific">Aquincola tertiaricarbonis</name>
    <dbReference type="NCBI Taxonomy" id="391953"/>
    <lineage>
        <taxon>Bacteria</taxon>
        <taxon>Pseudomonadati</taxon>
        <taxon>Pseudomonadota</taxon>
        <taxon>Betaproteobacteria</taxon>
        <taxon>Burkholderiales</taxon>
        <taxon>Sphaerotilaceae</taxon>
        <taxon>Aquincola</taxon>
    </lineage>
</organism>
<gene>
    <name evidence="1" type="ORF">MW290_04750</name>
</gene>
<keyword evidence="2" id="KW-1185">Reference proteome</keyword>
<accession>A0ABY4S3N0</accession>
<protein>
    <submittedName>
        <fullName evidence="1">Uncharacterized protein</fullName>
    </submittedName>
</protein>
<dbReference type="Proteomes" id="UP001056201">
    <property type="component" value="Chromosome 1"/>
</dbReference>
<evidence type="ECO:0000313" key="2">
    <source>
        <dbReference type="Proteomes" id="UP001056201"/>
    </source>
</evidence>
<reference evidence="1" key="1">
    <citation type="submission" date="2022-05" db="EMBL/GenBank/DDBJ databases">
        <title>An RpoN-dependent PEP-CTERM gene is involved in floc formation of an Aquincola tertiaricarbonis strain.</title>
        <authorList>
            <person name="Qiu D."/>
            <person name="Xia M."/>
        </authorList>
    </citation>
    <scope>NUCLEOTIDE SEQUENCE</scope>
    <source>
        <strain evidence="1">RN12</strain>
    </source>
</reference>
<evidence type="ECO:0000313" key="1">
    <source>
        <dbReference type="EMBL" id="URI07897.1"/>
    </source>
</evidence>
<sequence length="103" mass="11798">MLVHVVRLRAEGLKRSRDEVLADEPARGVLLLNRPPCSTNYRNRLYAGLLGPDGRWLLPVLEPATVHRISARGMLIRGTERIQLERSKEVLFAQAWWCRPVSE</sequence>
<dbReference type="EMBL" id="CP097635">
    <property type="protein sequence ID" value="URI07897.1"/>
    <property type="molecule type" value="Genomic_DNA"/>
</dbReference>